<comment type="caution">
    <text evidence="2">The sequence shown here is derived from an EMBL/GenBank/DDBJ whole genome shotgun (WGS) entry which is preliminary data.</text>
</comment>
<evidence type="ECO:0000313" key="3">
    <source>
        <dbReference type="Proteomes" id="UP001648503"/>
    </source>
</evidence>
<dbReference type="EMBL" id="JAFCIX010000469">
    <property type="protein sequence ID" value="KAH6589277.1"/>
    <property type="molecule type" value="Genomic_DNA"/>
</dbReference>
<protein>
    <submittedName>
        <fullName evidence="2">Uncharacterized protein</fullName>
    </submittedName>
</protein>
<reference evidence="2 3" key="1">
    <citation type="submission" date="2021-02" db="EMBL/GenBank/DDBJ databases">
        <title>Variation within the Batrachochytrium salamandrivorans European outbreak.</title>
        <authorList>
            <person name="Kelly M."/>
            <person name="Pasmans F."/>
            <person name="Shea T.P."/>
            <person name="Munoz J.F."/>
            <person name="Carranza S."/>
            <person name="Cuomo C.A."/>
            <person name="Martel A."/>
        </authorList>
    </citation>
    <scope>NUCLEOTIDE SEQUENCE [LARGE SCALE GENOMIC DNA]</scope>
    <source>
        <strain evidence="2 3">AMFP18/2</strain>
    </source>
</reference>
<dbReference type="Proteomes" id="UP001648503">
    <property type="component" value="Unassembled WGS sequence"/>
</dbReference>
<organism evidence="2 3">
    <name type="scientific">Batrachochytrium salamandrivorans</name>
    <dbReference type="NCBI Taxonomy" id="1357716"/>
    <lineage>
        <taxon>Eukaryota</taxon>
        <taxon>Fungi</taxon>
        <taxon>Fungi incertae sedis</taxon>
        <taxon>Chytridiomycota</taxon>
        <taxon>Chytridiomycota incertae sedis</taxon>
        <taxon>Chytridiomycetes</taxon>
        <taxon>Rhizophydiales</taxon>
        <taxon>Rhizophydiales incertae sedis</taxon>
        <taxon>Batrachochytrium</taxon>
    </lineage>
</organism>
<evidence type="ECO:0000313" key="2">
    <source>
        <dbReference type="EMBL" id="KAH6589277.1"/>
    </source>
</evidence>
<sequence length="123" mass="13578">MQLSTLFLSTITAMMCVNAATIPSHFKAHDPTNLLQARSYDSIDFGDEAHLERRSPGYATQHFGFQPRWNIVQPGFVNGGFGGRFGGFGGGGFGVANRLEIRFILSHILETVDNERDSEMVKV</sequence>
<accession>A0ABQ8EZA9</accession>
<feature type="chain" id="PRO_5047168678" evidence="1">
    <location>
        <begin position="20"/>
        <end position="123"/>
    </location>
</feature>
<gene>
    <name evidence="2" type="ORF">BASA50_010152</name>
</gene>
<name>A0ABQ8EZA9_9FUNG</name>
<proteinExistence type="predicted"/>
<keyword evidence="1" id="KW-0732">Signal</keyword>
<evidence type="ECO:0000256" key="1">
    <source>
        <dbReference type="SAM" id="SignalP"/>
    </source>
</evidence>
<keyword evidence="3" id="KW-1185">Reference proteome</keyword>
<feature type="signal peptide" evidence="1">
    <location>
        <begin position="1"/>
        <end position="19"/>
    </location>
</feature>